<protein>
    <submittedName>
        <fullName evidence="1">Uncharacterized protein with PIN domain</fullName>
    </submittedName>
</protein>
<dbReference type="Proteomes" id="UP001565474">
    <property type="component" value="Unassembled WGS sequence"/>
</dbReference>
<accession>A0ABV4GJD4</accession>
<reference evidence="1 2" key="1">
    <citation type="submission" date="2024-07" db="EMBL/GenBank/DDBJ databases">
        <title>Genomic Encyclopedia of Type Strains, Phase V (KMG-V): Genome sequencing to study the core and pangenomes of soil and plant-associated prokaryotes.</title>
        <authorList>
            <person name="Whitman W."/>
        </authorList>
    </citation>
    <scope>NUCLEOTIDE SEQUENCE [LARGE SCALE GENOMIC DNA]</scope>
    <source>
        <strain evidence="1 2">USDA 222</strain>
    </source>
</reference>
<sequence length="56" mass="6707">MFRISSPPLQARQEQFDTCQHCNGRLTRIESFFNARIDKPVRIYKCADCQRLTWDD</sequence>
<evidence type="ECO:0000313" key="2">
    <source>
        <dbReference type="Proteomes" id="UP001565474"/>
    </source>
</evidence>
<proteinExistence type="predicted"/>
<name>A0ABV4GJD4_9BRAD</name>
<keyword evidence="2" id="KW-1185">Reference proteome</keyword>
<gene>
    <name evidence="1" type="ORF">ABH992_004447</name>
</gene>
<organism evidence="1 2">
    <name type="scientific">Bradyrhizobium yuanmingense</name>
    <dbReference type="NCBI Taxonomy" id="108015"/>
    <lineage>
        <taxon>Bacteria</taxon>
        <taxon>Pseudomonadati</taxon>
        <taxon>Pseudomonadota</taxon>
        <taxon>Alphaproteobacteria</taxon>
        <taxon>Hyphomicrobiales</taxon>
        <taxon>Nitrobacteraceae</taxon>
        <taxon>Bradyrhizobium</taxon>
    </lineage>
</organism>
<evidence type="ECO:0000313" key="1">
    <source>
        <dbReference type="EMBL" id="MEY9472048.1"/>
    </source>
</evidence>
<dbReference type="EMBL" id="JBGBZN010000002">
    <property type="protein sequence ID" value="MEY9472048.1"/>
    <property type="molecule type" value="Genomic_DNA"/>
</dbReference>
<comment type="caution">
    <text evidence="1">The sequence shown here is derived from an EMBL/GenBank/DDBJ whole genome shotgun (WGS) entry which is preliminary data.</text>
</comment>